<evidence type="ECO:0000256" key="1">
    <source>
        <dbReference type="SAM" id="MobiDB-lite"/>
    </source>
</evidence>
<feature type="compositionally biased region" description="Basic and acidic residues" evidence="1">
    <location>
        <begin position="250"/>
        <end position="264"/>
    </location>
</feature>
<organism evidence="2 3">
    <name type="scientific">Acanthamoeba castellanii (strain ATCC 30010 / Neff)</name>
    <dbReference type="NCBI Taxonomy" id="1257118"/>
    <lineage>
        <taxon>Eukaryota</taxon>
        <taxon>Amoebozoa</taxon>
        <taxon>Discosea</taxon>
        <taxon>Longamoebia</taxon>
        <taxon>Centramoebida</taxon>
        <taxon>Acanthamoebidae</taxon>
        <taxon>Acanthamoeba</taxon>
    </lineage>
</organism>
<feature type="compositionally biased region" description="Basic and acidic residues" evidence="1">
    <location>
        <begin position="1"/>
        <end position="25"/>
    </location>
</feature>
<dbReference type="KEGG" id="acan:ACA1_057870"/>
<dbReference type="EMBL" id="KB007974">
    <property type="protein sequence ID" value="ELR17131.1"/>
    <property type="molecule type" value="Genomic_DNA"/>
</dbReference>
<evidence type="ECO:0000313" key="3">
    <source>
        <dbReference type="Proteomes" id="UP000011083"/>
    </source>
</evidence>
<feature type="region of interest" description="Disordered" evidence="1">
    <location>
        <begin position="219"/>
        <end position="264"/>
    </location>
</feature>
<feature type="compositionally biased region" description="Basic and acidic residues" evidence="1">
    <location>
        <begin position="220"/>
        <end position="235"/>
    </location>
</feature>
<sequence>MKKRARPEGDSVGKKEGTGGEKEKTALPALKRSRAEAGPPAAAAAEEETTANQTTSLGLEAVGDDVLLLIMDLCGPTDSLRAFLLANRRLNALLRSHRALWSRAYTRLFASPRRRNKTGQQAQQLQHHLDGVKDDFEAYTGAMRKWTGEYDFSDGLPLGESDGELTVKVAADGRATWEGHGVGCGRAGEYTSLNCLKGKRTPPLSVAWPGEIQAFAAGSEDSKKGRCDRPRRGDSYYDDDDDEDDEEDSERAKEKKRAREEWRRKKAQEGDPIYKWVKESLRGLQPMFFERVDYQLHAEGKRKWCTGGGACRFWQYDMEW</sequence>
<dbReference type="GeneID" id="14918350"/>
<feature type="compositionally biased region" description="Acidic residues" evidence="1">
    <location>
        <begin position="236"/>
        <end position="249"/>
    </location>
</feature>
<evidence type="ECO:0000313" key="2">
    <source>
        <dbReference type="EMBL" id="ELR17131.1"/>
    </source>
</evidence>
<keyword evidence="3" id="KW-1185">Reference proteome</keyword>
<protein>
    <submittedName>
        <fullName evidence="2">Uncharacterized protein</fullName>
    </submittedName>
</protein>
<proteinExistence type="predicted"/>
<accession>L8GYH1</accession>
<feature type="region of interest" description="Disordered" evidence="1">
    <location>
        <begin position="1"/>
        <end position="56"/>
    </location>
</feature>
<dbReference type="RefSeq" id="XP_004339144.1">
    <property type="nucleotide sequence ID" value="XM_004339096.1"/>
</dbReference>
<dbReference type="VEuPathDB" id="AmoebaDB:ACA1_057870"/>
<gene>
    <name evidence="2" type="ORF">ACA1_057870</name>
</gene>
<name>L8GYH1_ACACF</name>
<dbReference type="AlphaFoldDB" id="L8GYH1"/>
<dbReference type="Proteomes" id="UP000011083">
    <property type="component" value="Unassembled WGS sequence"/>
</dbReference>
<reference evidence="2 3" key="1">
    <citation type="journal article" date="2013" name="Genome Biol.">
        <title>Genome of Acanthamoeba castellanii highlights extensive lateral gene transfer and early evolution of tyrosine kinase signaling.</title>
        <authorList>
            <person name="Clarke M."/>
            <person name="Lohan A.J."/>
            <person name="Liu B."/>
            <person name="Lagkouvardos I."/>
            <person name="Roy S."/>
            <person name="Zafar N."/>
            <person name="Bertelli C."/>
            <person name="Schilde C."/>
            <person name="Kianianmomeni A."/>
            <person name="Burglin T.R."/>
            <person name="Frech C."/>
            <person name="Turcotte B."/>
            <person name="Kopec K.O."/>
            <person name="Synnott J.M."/>
            <person name="Choo C."/>
            <person name="Paponov I."/>
            <person name="Finkler A."/>
            <person name="Soon Heng Tan C."/>
            <person name="Hutchins A.P."/>
            <person name="Weinmeier T."/>
            <person name="Rattei T."/>
            <person name="Chu J.S."/>
            <person name="Gimenez G."/>
            <person name="Irimia M."/>
            <person name="Rigden D.J."/>
            <person name="Fitzpatrick D.A."/>
            <person name="Lorenzo-Morales J."/>
            <person name="Bateman A."/>
            <person name="Chiu C.H."/>
            <person name="Tang P."/>
            <person name="Hegemann P."/>
            <person name="Fromm H."/>
            <person name="Raoult D."/>
            <person name="Greub G."/>
            <person name="Miranda-Saavedra D."/>
            <person name="Chen N."/>
            <person name="Nash P."/>
            <person name="Ginger M.L."/>
            <person name="Horn M."/>
            <person name="Schaap P."/>
            <person name="Caler L."/>
            <person name="Loftus B."/>
        </authorList>
    </citation>
    <scope>NUCLEOTIDE SEQUENCE [LARGE SCALE GENOMIC DNA]</scope>
    <source>
        <strain evidence="2 3">Neff</strain>
    </source>
</reference>